<gene>
    <name evidence="2" type="ORF">SAMN05444271_11823</name>
</gene>
<dbReference type="SUPFAM" id="SSF56784">
    <property type="entry name" value="HAD-like"/>
    <property type="match status" value="1"/>
</dbReference>
<dbReference type="InterPro" id="IPR010708">
    <property type="entry name" value="5'(3')-deoxyribonucleotidase"/>
</dbReference>
<name>A0A1H6VQB9_9EURY</name>
<dbReference type="STRING" id="1073996.SAMN05444271_11823"/>
<dbReference type="Pfam" id="PF06941">
    <property type="entry name" value="NT5C"/>
    <property type="match status" value="1"/>
</dbReference>
<accession>A0A2H4Q4W2</accession>
<dbReference type="Gene3D" id="3.40.50.1000">
    <property type="entry name" value="HAD superfamily/HAD-like"/>
    <property type="match status" value="1"/>
</dbReference>
<feature type="active site" description="Nucleophile" evidence="1">
    <location>
        <position position="16"/>
    </location>
</feature>
<sequence length="199" mass="21931">MTLRLNRGPSRTVLLDVDGTLCDNTPRLIEYVKAECGVALTREQITEWSFSIPGTELDIGDLLHRAIDERPEWFLLGMEPIDGAAEAARWLSQQGHTVRIATHRPAESHPITAQWLDEHDVPHDEIIDDVPRNKGRLAGDILIDDYHVNVKNALAAGKAAGLFVQPYSDPAVCGEAVVAETWSTMLAELGRIHPVTNGD</sequence>
<dbReference type="GO" id="GO:0009264">
    <property type="term" value="P:deoxyribonucleotide catabolic process"/>
    <property type="evidence" value="ECO:0007669"/>
    <property type="project" value="InterPro"/>
</dbReference>
<dbReference type="OrthoDB" id="337956at2157"/>
<accession>A0A1H6VQB9</accession>
<evidence type="ECO:0000256" key="1">
    <source>
        <dbReference type="PIRSR" id="PIRSR610708-1"/>
    </source>
</evidence>
<keyword evidence="3" id="KW-1185">Reference proteome</keyword>
<evidence type="ECO:0000313" key="3">
    <source>
        <dbReference type="Proteomes" id="UP000198888"/>
    </source>
</evidence>
<proteinExistence type="predicted"/>
<dbReference type="KEGG" id="hae:halTADL_2682"/>
<dbReference type="RefSeq" id="WP_089673008.1">
    <property type="nucleotide sequence ID" value="NZ_CP024845.1"/>
</dbReference>
<dbReference type="Proteomes" id="UP000198888">
    <property type="component" value="Unassembled WGS sequence"/>
</dbReference>
<dbReference type="GO" id="GO:0008253">
    <property type="term" value="F:5'-nucleotidase activity"/>
    <property type="evidence" value="ECO:0007669"/>
    <property type="project" value="InterPro"/>
</dbReference>
<dbReference type="InterPro" id="IPR036412">
    <property type="entry name" value="HAD-like_sf"/>
</dbReference>
<dbReference type="EMBL" id="FNYR01000018">
    <property type="protein sequence ID" value="SEJ05274.1"/>
    <property type="molecule type" value="Genomic_DNA"/>
</dbReference>
<dbReference type="InterPro" id="IPR023214">
    <property type="entry name" value="HAD_sf"/>
</dbReference>
<protein>
    <submittedName>
        <fullName evidence="2">Phosphoglycolate phosphatase, HAD superfamily</fullName>
    </submittedName>
</protein>
<organism evidence="2 3">
    <name type="scientific">Halohasta litchfieldiae</name>
    <dbReference type="NCBI Taxonomy" id="1073996"/>
    <lineage>
        <taxon>Archaea</taxon>
        <taxon>Methanobacteriati</taxon>
        <taxon>Methanobacteriota</taxon>
        <taxon>Stenosarchaea group</taxon>
        <taxon>Halobacteria</taxon>
        <taxon>Halobacteriales</taxon>
        <taxon>Haloferacaceae</taxon>
        <taxon>Halohasta</taxon>
    </lineage>
</organism>
<reference evidence="2 3" key="1">
    <citation type="submission" date="2016-10" db="EMBL/GenBank/DDBJ databases">
        <authorList>
            <person name="de Groot N.N."/>
        </authorList>
    </citation>
    <scope>NUCLEOTIDE SEQUENCE [LARGE SCALE GENOMIC DNA]</scope>
    <source>
        <strain evidence="2 3">DSM 22187</strain>
    </source>
</reference>
<dbReference type="GeneID" id="35003455"/>
<dbReference type="AlphaFoldDB" id="A0A1H6VQB9"/>
<feature type="active site" description="Proton donor" evidence="1">
    <location>
        <position position="18"/>
    </location>
</feature>
<evidence type="ECO:0000313" key="2">
    <source>
        <dbReference type="EMBL" id="SEJ05274.1"/>
    </source>
</evidence>